<dbReference type="EMBL" id="MU117990">
    <property type="protein sequence ID" value="KAF9649960.1"/>
    <property type="molecule type" value="Genomic_DNA"/>
</dbReference>
<comment type="caution">
    <text evidence="1">The sequence shown here is derived from an EMBL/GenBank/DDBJ whole genome shotgun (WGS) entry which is preliminary data.</text>
</comment>
<evidence type="ECO:0000313" key="2">
    <source>
        <dbReference type="Proteomes" id="UP000886501"/>
    </source>
</evidence>
<accession>A0ACB6ZJK6</accession>
<organism evidence="1 2">
    <name type="scientific">Thelephora ganbajun</name>
    <name type="common">Ganba fungus</name>
    <dbReference type="NCBI Taxonomy" id="370292"/>
    <lineage>
        <taxon>Eukaryota</taxon>
        <taxon>Fungi</taxon>
        <taxon>Dikarya</taxon>
        <taxon>Basidiomycota</taxon>
        <taxon>Agaricomycotina</taxon>
        <taxon>Agaricomycetes</taxon>
        <taxon>Thelephorales</taxon>
        <taxon>Thelephoraceae</taxon>
        <taxon>Thelephora</taxon>
    </lineage>
</organism>
<reference evidence="1" key="1">
    <citation type="submission" date="2019-10" db="EMBL/GenBank/DDBJ databases">
        <authorList>
            <consortium name="DOE Joint Genome Institute"/>
            <person name="Kuo A."/>
            <person name="Miyauchi S."/>
            <person name="Kiss E."/>
            <person name="Drula E."/>
            <person name="Kohler A."/>
            <person name="Sanchez-Garcia M."/>
            <person name="Andreopoulos B."/>
            <person name="Barry K.W."/>
            <person name="Bonito G."/>
            <person name="Buee M."/>
            <person name="Carver A."/>
            <person name="Chen C."/>
            <person name="Cichocki N."/>
            <person name="Clum A."/>
            <person name="Culley D."/>
            <person name="Crous P.W."/>
            <person name="Fauchery L."/>
            <person name="Girlanda M."/>
            <person name="Hayes R."/>
            <person name="Keri Z."/>
            <person name="Labutti K."/>
            <person name="Lipzen A."/>
            <person name="Lombard V."/>
            <person name="Magnuson J."/>
            <person name="Maillard F."/>
            <person name="Morin E."/>
            <person name="Murat C."/>
            <person name="Nolan M."/>
            <person name="Ohm R."/>
            <person name="Pangilinan J."/>
            <person name="Pereira M."/>
            <person name="Perotto S."/>
            <person name="Peter M."/>
            <person name="Riley R."/>
            <person name="Sitrit Y."/>
            <person name="Stielow B."/>
            <person name="Szollosi G."/>
            <person name="Zifcakova L."/>
            <person name="Stursova M."/>
            <person name="Spatafora J.W."/>
            <person name="Tedersoo L."/>
            <person name="Vaario L.-M."/>
            <person name="Yamada A."/>
            <person name="Yan M."/>
            <person name="Wang P."/>
            <person name="Xu J."/>
            <person name="Bruns T."/>
            <person name="Baldrian P."/>
            <person name="Vilgalys R."/>
            <person name="Henrissat B."/>
            <person name="Grigoriev I.V."/>
            <person name="Hibbett D."/>
            <person name="Nagy L.G."/>
            <person name="Martin F.M."/>
        </authorList>
    </citation>
    <scope>NUCLEOTIDE SEQUENCE</scope>
    <source>
        <strain evidence="1">P2</strain>
    </source>
</reference>
<reference evidence="1" key="2">
    <citation type="journal article" date="2020" name="Nat. Commun.">
        <title>Large-scale genome sequencing of mycorrhizal fungi provides insights into the early evolution of symbiotic traits.</title>
        <authorList>
            <person name="Miyauchi S."/>
            <person name="Kiss E."/>
            <person name="Kuo A."/>
            <person name="Drula E."/>
            <person name="Kohler A."/>
            <person name="Sanchez-Garcia M."/>
            <person name="Morin E."/>
            <person name="Andreopoulos B."/>
            <person name="Barry K.W."/>
            <person name="Bonito G."/>
            <person name="Buee M."/>
            <person name="Carver A."/>
            <person name="Chen C."/>
            <person name="Cichocki N."/>
            <person name="Clum A."/>
            <person name="Culley D."/>
            <person name="Crous P.W."/>
            <person name="Fauchery L."/>
            <person name="Girlanda M."/>
            <person name="Hayes R.D."/>
            <person name="Keri Z."/>
            <person name="LaButti K."/>
            <person name="Lipzen A."/>
            <person name="Lombard V."/>
            <person name="Magnuson J."/>
            <person name="Maillard F."/>
            <person name="Murat C."/>
            <person name="Nolan M."/>
            <person name="Ohm R.A."/>
            <person name="Pangilinan J."/>
            <person name="Pereira M.F."/>
            <person name="Perotto S."/>
            <person name="Peter M."/>
            <person name="Pfister S."/>
            <person name="Riley R."/>
            <person name="Sitrit Y."/>
            <person name="Stielow J.B."/>
            <person name="Szollosi G."/>
            <person name="Zifcakova L."/>
            <person name="Stursova M."/>
            <person name="Spatafora J.W."/>
            <person name="Tedersoo L."/>
            <person name="Vaario L.M."/>
            <person name="Yamada A."/>
            <person name="Yan M."/>
            <person name="Wang P."/>
            <person name="Xu J."/>
            <person name="Bruns T."/>
            <person name="Baldrian P."/>
            <person name="Vilgalys R."/>
            <person name="Dunand C."/>
            <person name="Henrissat B."/>
            <person name="Grigoriev I.V."/>
            <person name="Hibbett D."/>
            <person name="Nagy L.G."/>
            <person name="Martin F.M."/>
        </authorList>
    </citation>
    <scope>NUCLEOTIDE SEQUENCE</scope>
    <source>
        <strain evidence="1">P2</strain>
    </source>
</reference>
<protein>
    <submittedName>
        <fullName evidence="1">Uncharacterized protein</fullName>
    </submittedName>
</protein>
<keyword evidence="2" id="KW-1185">Reference proteome</keyword>
<name>A0ACB6ZJK6_THEGA</name>
<dbReference type="Proteomes" id="UP000886501">
    <property type="component" value="Unassembled WGS sequence"/>
</dbReference>
<proteinExistence type="predicted"/>
<sequence length="179" mass="19588">MSHERTHWFYMVPGGETSNHLHYCTVFGKHRRDIRSSLLASDKGHRLTAWATKLDIAGIQKRERKILAFILISKGLYQNSGVARLGDRASRVLRNEGIGKGRSEKLPALQGTRFGAAPAVQEEQDHGSKVVVVEVVERVAVRTCLVGEACIGAAVTPERAHRIIGDASQATPGLAQDGW</sequence>
<evidence type="ECO:0000313" key="1">
    <source>
        <dbReference type="EMBL" id="KAF9649960.1"/>
    </source>
</evidence>
<gene>
    <name evidence="1" type="ORF">BDM02DRAFT_3127979</name>
</gene>